<dbReference type="InterPro" id="IPR036852">
    <property type="entry name" value="Peptidase_S8/S53_dom_sf"/>
</dbReference>
<dbReference type="EMBL" id="QYZD01000027">
    <property type="protein sequence ID" value="RJG21119.1"/>
    <property type="molecule type" value="Genomic_DNA"/>
</dbReference>
<dbReference type="InterPro" id="IPR000209">
    <property type="entry name" value="Peptidase_S8/S53_dom"/>
</dbReference>
<proteinExistence type="inferred from homology"/>
<dbReference type="InterPro" id="IPR050131">
    <property type="entry name" value="Peptidase_S8_subtilisin-like"/>
</dbReference>
<dbReference type="InterPro" id="IPR015500">
    <property type="entry name" value="Peptidase_S8_subtilisin-rel"/>
</dbReference>
<evidence type="ECO:0000256" key="2">
    <source>
        <dbReference type="ARBA" id="ARBA00022670"/>
    </source>
</evidence>
<dbReference type="OrthoDB" id="9798386at2"/>
<dbReference type="Proteomes" id="UP000266177">
    <property type="component" value="Unassembled WGS sequence"/>
</dbReference>
<dbReference type="SUPFAM" id="SSF52743">
    <property type="entry name" value="Subtilisin-like"/>
    <property type="match status" value="1"/>
</dbReference>
<name>A0A3A3GGL7_PANTH</name>
<dbReference type="GO" id="GO:0004252">
    <property type="term" value="F:serine-type endopeptidase activity"/>
    <property type="evidence" value="ECO:0007669"/>
    <property type="project" value="UniProtKB-UniRule"/>
</dbReference>
<dbReference type="PANTHER" id="PTHR43806">
    <property type="entry name" value="PEPTIDASE S8"/>
    <property type="match status" value="1"/>
</dbReference>
<dbReference type="Pfam" id="PF00082">
    <property type="entry name" value="Peptidase_S8"/>
    <property type="match status" value="1"/>
</dbReference>
<reference evidence="9 10" key="1">
    <citation type="submission" date="2018-09" db="EMBL/GenBank/DDBJ databases">
        <title>Paenibacillus SK2017-BO5.</title>
        <authorList>
            <person name="Piskunova J.V."/>
            <person name="Dubiley S.A."/>
            <person name="Severinov K.V."/>
        </authorList>
    </citation>
    <scope>NUCLEOTIDE SEQUENCE [LARGE SCALE GENOMIC DNA]</scope>
    <source>
        <strain evidence="9 10">BO5</strain>
    </source>
</reference>
<evidence type="ECO:0000259" key="8">
    <source>
        <dbReference type="Pfam" id="PF00082"/>
    </source>
</evidence>
<dbReference type="RefSeq" id="WP_119795699.1">
    <property type="nucleotide sequence ID" value="NZ_QYZD01000027.1"/>
</dbReference>
<dbReference type="PRINTS" id="PR00723">
    <property type="entry name" value="SUBTILISIN"/>
</dbReference>
<evidence type="ECO:0000256" key="1">
    <source>
        <dbReference type="ARBA" id="ARBA00011073"/>
    </source>
</evidence>
<dbReference type="AlphaFoldDB" id="A0A3A3GGL7"/>
<evidence type="ECO:0000313" key="9">
    <source>
        <dbReference type="EMBL" id="RJG21119.1"/>
    </source>
</evidence>
<keyword evidence="2 7" id="KW-0645">Protease</keyword>
<evidence type="ECO:0000256" key="7">
    <source>
        <dbReference type="PROSITE-ProRule" id="PRU01240"/>
    </source>
</evidence>
<dbReference type="GO" id="GO:0006508">
    <property type="term" value="P:proteolysis"/>
    <property type="evidence" value="ECO:0007669"/>
    <property type="project" value="UniProtKB-KW"/>
</dbReference>
<dbReference type="CDD" id="cd07477">
    <property type="entry name" value="Peptidases_S8_Subtilisin_subset"/>
    <property type="match status" value="1"/>
</dbReference>
<dbReference type="InterPro" id="IPR034202">
    <property type="entry name" value="Subtilisin_Carlsberg-like"/>
</dbReference>
<dbReference type="PANTHER" id="PTHR43806:SF11">
    <property type="entry name" value="CEREVISIN-RELATED"/>
    <property type="match status" value="1"/>
</dbReference>
<keyword evidence="5 7" id="KW-0720">Serine protease</keyword>
<protein>
    <submittedName>
        <fullName evidence="9">Peptidase S8</fullName>
    </submittedName>
</protein>
<dbReference type="PROSITE" id="PS51892">
    <property type="entry name" value="SUBTILASE"/>
    <property type="match status" value="1"/>
</dbReference>
<dbReference type="PROSITE" id="PS00137">
    <property type="entry name" value="SUBTILASE_HIS"/>
    <property type="match status" value="1"/>
</dbReference>
<evidence type="ECO:0000313" key="10">
    <source>
        <dbReference type="Proteomes" id="UP000266177"/>
    </source>
</evidence>
<sequence length="384" mass="42784">MDMTALLHMLLQQMSLSGRPAAKQLIRFHQPERFVAFSQALRRLRRNRPELQHIRELPLIRAWSCPVPESVAQLLSRYPNEFTIEDDALIAIQAASHRPVSWERGIPWGVRQIKAPQAWGSTTGHRVHIGVIDTGADYRHPDLRQSLMRGVNFVHRGMPPYDDNGHGTHIAGTIAAANQMYGIIGVAPRALIHPVKSFDENGAAYVSDIINGIEWCVRNGMHIINMSFGMKSRSKSLLQAVTQAYQSGVTVVASSGNDAKRKSVDYPARYSQTISVGATDRFRRIAPFSNRGQFVDIYAPGEKIVSSWIKGQYHEMSGTSMATSHISGAIALLLAVRPRLKPGEIKALLRRTANPIRSRKTRNVQAKVPGEVDVVRLLKEAERL</sequence>
<accession>A0A3A3GGL7</accession>
<organism evidence="9 10">
    <name type="scientific">Paenibacillus thiaminolyticus</name>
    <name type="common">Bacillus thiaminolyticus</name>
    <dbReference type="NCBI Taxonomy" id="49283"/>
    <lineage>
        <taxon>Bacteria</taxon>
        <taxon>Bacillati</taxon>
        <taxon>Bacillota</taxon>
        <taxon>Bacilli</taxon>
        <taxon>Bacillales</taxon>
        <taxon>Paenibacillaceae</taxon>
        <taxon>Paenibacillus</taxon>
    </lineage>
</organism>
<feature type="active site" description="Charge relay system" evidence="6 7">
    <location>
        <position position="133"/>
    </location>
</feature>
<keyword evidence="3" id="KW-0479">Metal-binding</keyword>
<dbReference type="GO" id="GO:0046872">
    <property type="term" value="F:metal ion binding"/>
    <property type="evidence" value="ECO:0007669"/>
    <property type="project" value="UniProtKB-KW"/>
</dbReference>
<evidence type="ECO:0000256" key="5">
    <source>
        <dbReference type="ARBA" id="ARBA00022825"/>
    </source>
</evidence>
<feature type="domain" description="Peptidase S8/S53" evidence="8">
    <location>
        <begin position="124"/>
        <end position="357"/>
    </location>
</feature>
<gene>
    <name evidence="9" type="ORF">DQX05_22545</name>
</gene>
<feature type="active site" description="Charge relay system" evidence="6 7">
    <location>
        <position position="166"/>
    </location>
</feature>
<keyword evidence="4 7" id="KW-0378">Hydrolase</keyword>
<comment type="similarity">
    <text evidence="1 7">Belongs to the peptidase S8 family.</text>
</comment>
<feature type="active site" description="Charge relay system" evidence="6 7">
    <location>
        <position position="320"/>
    </location>
</feature>
<evidence type="ECO:0000256" key="4">
    <source>
        <dbReference type="ARBA" id="ARBA00022801"/>
    </source>
</evidence>
<evidence type="ECO:0000256" key="3">
    <source>
        <dbReference type="ARBA" id="ARBA00022723"/>
    </source>
</evidence>
<dbReference type="InterPro" id="IPR022398">
    <property type="entry name" value="Peptidase_S8_His-AS"/>
</dbReference>
<evidence type="ECO:0000256" key="6">
    <source>
        <dbReference type="PIRSR" id="PIRSR615500-1"/>
    </source>
</evidence>
<dbReference type="Gene3D" id="3.40.50.200">
    <property type="entry name" value="Peptidase S8/S53 domain"/>
    <property type="match status" value="1"/>
</dbReference>
<comment type="caution">
    <text evidence="9">The sequence shown here is derived from an EMBL/GenBank/DDBJ whole genome shotgun (WGS) entry which is preliminary data.</text>
</comment>